<dbReference type="GO" id="GO:0006531">
    <property type="term" value="P:aspartate metabolic process"/>
    <property type="evidence" value="ECO:0007669"/>
    <property type="project" value="TreeGrafter"/>
</dbReference>
<feature type="domain" description="Fumarate lyase N-terminal" evidence="2">
    <location>
        <begin position="9"/>
        <end position="334"/>
    </location>
</feature>
<dbReference type="NCBIfam" id="NF008909">
    <property type="entry name" value="PRK12273.1"/>
    <property type="match status" value="1"/>
</dbReference>
<dbReference type="InterPro" id="IPR022761">
    <property type="entry name" value="Fumarate_lyase_N"/>
</dbReference>
<gene>
    <name evidence="3" type="ordered locus">Tlet_1027</name>
</gene>
<keyword evidence="1 3" id="KW-0456">Lyase</keyword>
<dbReference type="InterPro" id="IPR024083">
    <property type="entry name" value="Fumarase/histidase_N"/>
</dbReference>
<dbReference type="PRINTS" id="PR00149">
    <property type="entry name" value="FUMRATELYASE"/>
</dbReference>
<dbReference type="GO" id="GO:0008797">
    <property type="term" value="F:aspartate ammonia-lyase activity"/>
    <property type="evidence" value="ECO:0007669"/>
    <property type="project" value="TreeGrafter"/>
</dbReference>
<reference evidence="3 4" key="1">
    <citation type="submission" date="2007-08" db="EMBL/GenBank/DDBJ databases">
        <title>Complete sequence of Thermotoga lettingae TMO.</title>
        <authorList>
            <consortium name="US DOE Joint Genome Institute"/>
            <person name="Copeland A."/>
            <person name="Lucas S."/>
            <person name="Lapidus A."/>
            <person name="Barry K."/>
            <person name="Glavina del Rio T."/>
            <person name="Dalin E."/>
            <person name="Tice H."/>
            <person name="Pitluck S."/>
            <person name="Foster B."/>
            <person name="Bruce D."/>
            <person name="Schmutz J."/>
            <person name="Larimer F."/>
            <person name="Land M."/>
            <person name="Hauser L."/>
            <person name="Kyrpides N."/>
            <person name="Mikhailova N."/>
            <person name="Nelson K."/>
            <person name="Gogarten J.P."/>
            <person name="Noll K."/>
            <person name="Richardson P."/>
        </authorList>
    </citation>
    <scope>NUCLEOTIDE SEQUENCE [LARGE SCALE GENOMIC DNA]</scope>
    <source>
        <strain evidence="4">ATCC BAA-301 / DSM 14385 / NBRC 107922 / TMO</strain>
    </source>
</reference>
<evidence type="ECO:0000313" key="4">
    <source>
        <dbReference type="Proteomes" id="UP000002016"/>
    </source>
</evidence>
<dbReference type="STRING" id="416591.Tlet_1027"/>
<dbReference type="HOGENOM" id="CLU_021594_4_1_0"/>
<dbReference type="SUPFAM" id="SSF48557">
    <property type="entry name" value="L-aspartase-like"/>
    <property type="match status" value="1"/>
</dbReference>
<protein>
    <submittedName>
        <fullName evidence="3">Fumarate lyase</fullName>
    </submittedName>
</protein>
<dbReference type="Gene3D" id="1.20.200.10">
    <property type="entry name" value="Fumarase/aspartase (Central domain)"/>
    <property type="match status" value="1"/>
</dbReference>
<dbReference type="Gene3D" id="1.10.275.10">
    <property type="entry name" value="Fumarase/aspartase (N-terminal domain)"/>
    <property type="match status" value="1"/>
</dbReference>
<dbReference type="eggNOG" id="COG1027">
    <property type="taxonomic scope" value="Bacteria"/>
</dbReference>
<dbReference type="InterPro" id="IPR008948">
    <property type="entry name" value="L-Aspartase-like"/>
</dbReference>
<dbReference type="EMBL" id="CP000812">
    <property type="protein sequence ID" value="ABV33593.1"/>
    <property type="molecule type" value="Genomic_DNA"/>
</dbReference>
<dbReference type="FunFam" id="1.20.200.10:FF:000001">
    <property type="entry name" value="Fumarate hydratase, mitochondrial"/>
    <property type="match status" value="1"/>
</dbReference>
<dbReference type="InterPro" id="IPR051546">
    <property type="entry name" value="Aspartate_Ammonia-Lyase"/>
</dbReference>
<reference evidence="3 4" key="2">
    <citation type="journal article" date="2009" name="Proc. Natl. Acad. Sci. U.S.A.">
        <title>On the chimeric nature, thermophilic origin, and phylogenetic placement of the Thermotogales.</title>
        <authorList>
            <person name="Zhaxybayeva O."/>
            <person name="Swithers K.S."/>
            <person name="Lapierre P."/>
            <person name="Fournier G.P."/>
            <person name="Bickhart D.M."/>
            <person name="DeBoy R.T."/>
            <person name="Nelson K.E."/>
            <person name="Nesbo C.L."/>
            <person name="Doolittle W.F."/>
            <person name="Gogarten J.P."/>
            <person name="Noll K.M."/>
        </authorList>
    </citation>
    <scope>NUCLEOTIDE SEQUENCE [LARGE SCALE GENOMIC DNA]</scope>
    <source>
        <strain evidence="4">ATCC BAA-301 / DSM 14385 / NBRC 107922 / TMO</strain>
    </source>
</reference>
<dbReference type="Proteomes" id="UP000002016">
    <property type="component" value="Chromosome"/>
</dbReference>
<dbReference type="KEGG" id="tle:Tlet_1027"/>
<evidence type="ECO:0000256" key="1">
    <source>
        <dbReference type="ARBA" id="ARBA00023239"/>
    </source>
</evidence>
<dbReference type="GO" id="GO:0005829">
    <property type="term" value="C:cytosol"/>
    <property type="evidence" value="ECO:0007669"/>
    <property type="project" value="TreeGrafter"/>
</dbReference>
<organism evidence="3 4">
    <name type="scientific">Pseudothermotoga lettingae (strain ATCC BAA-301 / DSM 14385 / NBRC 107922 / TMO)</name>
    <name type="common">Thermotoga lettingae</name>
    <dbReference type="NCBI Taxonomy" id="416591"/>
    <lineage>
        <taxon>Bacteria</taxon>
        <taxon>Thermotogati</taxon>
        <taxon>Thermotogota</taxon>
        <taxon>Thermotogae</taxon>
        <taxon>Thermotogales</taxon>
        <taxon>Thermotogaceae</taxon>
        <taxon>Pseudothermotoga</taxon>
    </lineage>
</organism>
<evidence type="ECO:0000259" key="2">
    <source>
        <dbReference type="Pfam" id="PF00206"/>
    </source>
</evidence>
<dbReference type="InterPro" id="IPR000362">
    <property type="entry name" value="Fumarate_lyase_fam"/>
</dbReference>
<sequence length="457" mass="51288">MRKEKDYLGEIEVEDDVYYGIHTKRALINFPATSEKLDDTFIWAYFTIKKACALLNAELGYLDEKISVAITRACDEWQFLKDHIVIDPLCGGAGTSVNMNVNEVIANRASEILGRRKGEYIVDPILHVNLHQSTNDTFPTAGKIAVIVKLRELINEVINLQDKIQQKEKEFYSIKKPGRTQLMDGPPIMLGQEFGSFADALARDRWRLYKVEERIRTVNIGGTAIGTGIGAPKEYILKIVDKIRQLCGVKISKAENLIDSTQNWDVFSEVHGLLKSLAVNLYKISNDIRLLASGPKTAIGEIILPQIQAGSSIMPGKINPVVCEYVMQLCHVVFANDVLIAHACSLGNLELNQFAPLIVHYTLKSLDFLKNSCIALSAYIPFIKADERKCSENLERSTALLTPLINIFGYKEVSEAIKIANWDLYRAIEILSEKRHIDPQEIIQNLNIDKMAGLGYH</sequence>
<proteinExistence type="predicted"/>
<name>A8F609_PSELT</name>
<accession>A8F609</accession>
<dbReference type="RefSeq" id="WP_012003074.1">
    <property type="nucleotide sequence ID" value="NC_009828.1"/>
</dbReference>
<dbReference type="OrthoDB" id="9802809at2"/>
<dbReference type="PANTHER" id="PTHR42696:SF2">
    <property type="entry name" value="ASPARTATE AMMONIA-LYASE"/>
    <property type="match status" value="1"/>
</dbReference>
<dbReference type="PANTHER" id="PTHR42696">
    <property type="entry name" value="ASPARTATE AMMONIA-LYASE"/>
    <property type="match status" value="1"/>
</dbReference>
<dbReference type="Pfam" id="PF00206">
    <property type="entry name" value="Lyase_1"/>
    <property type="match status" value="1"/>
</dbReference>
<dbReference type="PROSITE" id="PS00163">
    <property type="entry name" value="FUMARATE_LYASES"/>
    <property type="match status" value="1"/>
</dbReference>
<dbReference type="AlphaFoldDB" id="A8F609"/>
<dbReference type="InterPro" id="IPR020557">
    <property type="entry name" value="Fumarate_lyase_CS"/>
</dbReference>
<evidence type="ECO:0000313" key="3">
    <source>
        <dbReference type="EMBL" id="ABV33593.1"/>
    </source>
</evidence>
<keyword evidence="4" id="KW-1185">Reference proteome</keyword>